<evidence type="ECO:0000313" key="1">
    <source>
        <dbReference type="EMBL" id="RDC65915.1"/>
    </source>
</evidence>
<dbReference type="GO" id="GO:0004519">
    <property type="term" value="F:endonuclease activity"/>
    <property type="evidence" value="ECO:0007669"/>
    <property type="project" value="InterPro"/>
</dbReference>
<keyword evidence="2" id="KW-1185">Reference proteome</keyword>
<name>A0A369QQF6_9BACT</name>
<dbReference type="Pfam" id="PF09907">
    <property type="entry name" value="HigB_toxin"/>
    <property type="match status" value="1"/>
</dbReference>
<comment type="caution">
    <text evidence="1">The sequence shown here is derived from an EMBL/GenBank/DDBJ whole genome shotgun (WGS) entry which is preliminary data.</text>
</comment>
<dbReference type="InterPro" id="IPR018669">
    <property type="entry name" value="Toxin_HigB"/>
</dbReference>
<proteinExistence type="predicted"/>
<dbReference type="GO" id="GO:0110001">
    <property type="term" value="C:toxin-antitoxin complex"/>
    <property type="evidence" value="ECO:0007669"/>
    <property type="project" value="InterPro"/>
</dbReference>
<protein>
    <recommendedName>
        <fullName evidence="3">mRNA interferase HigB</fullName>
    </recommendedName>
</protein>
<dbReference type="RefSeq" id="WP_115374854.1">
    <property type="nucleotide sequence ID" value="NZ_QASA01000001.1"/>
</dbReference>
<evidence type="ECO:0000313" key="2">
    <source>
        <dbReference type="Proteomes" id="UP000253919"/>
    </source>
</evidence>
<evidence type="ECO:0008006" key="3">
    <source>
        <dbReference type="Google" id="ProtNLM"/>
    </source>
</evidence>
<gene>
    <name evidence="1" type="ORF">AHMF7616_04546</name>
</gene>
<sequence length="97" mass="11520">MNVISYATIREYYEAHATAKPYLIDWYKITRKAQWNSVQAIRQDFPKAEMVVDGKVVFNMKANDYRLVALVWFKAKRVYVLWIGTHAEYSKIEIKDL</sequence>
<dbReference type="Proteomes" id="UP000253919">
    <property type="component" value="Unassembled WGS sequence"/>
</dbReference>
<dbReference type="EMBL" id="QASA01000001">
    <property type="protein sequence ID" value="RDC65915.1"/>
    <property type="molecule type" value="Genomic_DNA"/>
</dbReference>
<accession>A0A369QQF6</accession>
<dbReference type="AlphaFoldDB" id="A0A369QQF6"/>
<reference evidence="1 2" key="1">
    <citation type="submission" date="2018-04" db="EMBL/GenBank/DDBJ databases">
        <title>Adhaeribacter sp. HMF7616 genome sequencing and assembly.</title>
        <authorList>
            <person name="Kang H."/>
            <person name="Kang J."/>
            <person name="Cha I."/>
            <person name="Kim H."/>
            <person name="Joh K."/>
        </authorList>
    </citation>
    <scope>NUCLEOTIDE SEQUENCE [LARGE SCALE GENOMIC DNA]</scope>
    <source>
        <strain evidence="1 2">HMF7616</strain>
    </source>
</reference>
<dbReference type="GO" id="GO:0003723">
    <property type="term" value="F:RNA binding"/>
    <property type="evidence" value="ECO:0007669"/>
    <property type="project" value="InterPro"/>
</dbReference>
<dbReference type="OrthoDB" id="9799912at2"/>
<organism evidence="1 2">
    <name type="scientific">Adhaeribacter pallidiroseus</name>
    <dbReference type="NCBI Taxonomy" id="2072847"/>
    <lineage>
        <taxon>Bacteria</taxon>
        <taxon>Pseudomonadati</taxon>
        <taxon>Bacteroidota</taxon>
        <taxon>Cytophagia</taxon>
        <taxon>Cytophagales</taxon>
        <taxon>Hymenobacteraceae</taxon>
        <taxon>Adhaeribacter</taxon>
    </lineage>
</organism>